<feature type="region of interest" description="Disordered" evidence="1">
    <location>
        <begin position="1"/>
        <end position="67"/>
    </location>
</feature>
<dbReference type="AlphaFoldDB" id="A0A2H0K6Q9"/>
<feature type="compositionally biased region" description="Polar residues" evidence="1">
    <location>
        <begin position="43"/>
        <end position="59"/>
    </location>
</feature>
<organism evidence="2 3">
    <name type="scientific">Candidatus Zambryskibacteria bacterium CG11_big_fil_rev_8_21_14_0_20_40_24</name>
    <dbReference type="NCBI Taxonomy" id="1975116"/>
    <lineage>
        <taxon>Bacteria</taxon>
        <taxon>Candidatus Zambryskiibacteriota</taxon>
    </lineage>
</organism>
<evidence type="ECO:0000313" key="3">
    <source>
        <dbReference type="Proteomes" id="UP000229834"/>
    </source>
</evidence>
<feature type="compositionally biased region" description="Basic residues" evidence="1">
    <location>
        <begin position="26"/>
        <end position="39"/>
    </location>
</feature>
<name>A0A2H0K6Q9_9BACT</name>
<protein>
    <submittedName>
        <fullName evidence="2">Uncharacterized protein</fullName>
    </submittedName>
</protein>
<dbReference type="Proteomes" id="UP000229834">
    <property type="component" value="Unassembled WGS sequence"/>
</dbReference>
<dbReference type="EMBL" id="PCVC01000045">
    <property type="protein sequence ID" value="PIQ66931.1"/>
    <property type="molecule type" value="Genomic_DNA"/>
</dbReference>
<evidence type="ECO:0000313" key="2">
    <source>
        <dbReference type="EMBL" id="PIQ66931.1"/>
    </source>
</evidence>
<gene>
    <name evidence="2" type="ORF">COV95_01505</name>
</gene>
<reference evidence="2 3" key="1">
    <citation type="submission" date="2017-09" db="EMBL/GenBank/DDBJ databases">
        <title>Depth-based differentiation of microbial function through sediment-hosted aquifers and enrichment of novel symbionts in the deep terrestrial subsurface.</title>
        <authorList>
            <person name="Probst A.J."/>
            <person name="Ladd B."/>
            <person name="Jarett J.K."/>
            <person name="Geller-Mcgrath D.E."/>
            <person name="Sieber C.M."/>
            <person name="Emerson J.B."/>
            <person name="Anantharaman K."/>
            <person name="Thomas B.C."/>
            <person name="Malmstrom R."/>
            <person name="Stieglmeier M."/>
            <person name="Klingl A."/>
            <person name="Woyke T."/>
            <person name="Ryan C.M."/>
            <person name="Banfield J.F."/>
        </authorList>
    </citation>
    <scope>NUCLEOTIDE SEQUENCE [LARGE SCALE GENOMIC DNA]</scope>
    <source>
        <strain evidence="2">CG11_big_fil_rev_8_21_14_0_20_40_24</strain>
    </source>
</reference>
<evidence type="ECO:0000256" key="1">
    <source>
        <dbReference type="SAM" id="MobiDB-lite"/>
    </source>
</evidence>
<comment type="caution">
    <text evidence="2">The sequence shown here is derived from an EMBL/GenBank/DDBJ whole genome shotgun (WGS) entry which is preliminary data.</text>
</comment>
<proteinExistence type="predicted"/>
<accession>A0A2H0K6Q9</accession>
<sequence>MSLCTDTYNGKKKKGSKKGNQEKSSGKKKASKKKASKKKGGQENISTQEEISCGRNSPSARKGGRGVSFMLKLAASKGKRGKNG</sequence>